<dbReference type="Proteomes" id="UP000736787">
    <property type="component" value="Unassembled WGS sequence"/>
</dbReference>
<reference evidence="1" key="1">
    <citation type="submission" date="2018-10" db="EMBL/GenBank/DDBJ databases">
        <title>Effector identification in a new, highly contiguous assembly of the strawberry crown rot pathogen Phytophthora cactorum.</title>
        <authorList>
            <person name="Armitage A.D."/>
            <person name="Nellist C.F."/>
            <person name="Bates H."/>
            <person name="Vickerstaff R.J."/>
            <person name="Harrison R.J."/>
        </authorList>
    </citation>
    <scope>NUCLEOTIDE SEQUENCE</scope>
    <source>
        <strain evidence="1">4040</strain>
    </source>
</reference>
<dbReference type="EMBL" id="RCMK01001474">
    <property type="protein sequence ID" value="KAG2893650.1"/>
    <property type="molecule type" value="Genomic_DNA"/>
</dbReference>
<sequence>TVEGIRSLELAVSVEKGIGEHGVSKSFEKTVFWGDPYIKNTAGEQIYLADLPLVLENTDSGNGIGVDYYGGPVKIAAKAFPHAVPAEPQFQNQEGVIRVDLTGLEAVRLVASIGGDYPLGDESSRRKLLSSRFRGTSVRFVSVIEPYEHQAMIISATAQSADEIRVELTDGRIQTIRVGALENREEAPDLEVELIETDAEGKLLREENTVIN</sequence>
<comment type="caution">
    <text evidence="1">The sequence shown here is derived from an EMBL/GenBank/DDBJ whole genome shotgun (WGS) entry which is preliminary data.</text>
</comment>
<organism evidence="1 2">
    <name type="scientific">Phytophthora cactorum</name>
    <dbReference type="NCBI Taxonomy" id="29920"/>
    <lineage>
        <taxon>Eukaryota</taxon>
        <taxon>Sar</taxon>
        <taxon>Stramenopiles</taxon>
        <taxon>Oomycota</taxon>
        <taxon>Peronosporomycetes</taxon>
        <taxon>Peronosporales</taxon>
        <taxon>Peronosporaceae</taxon>
        <taxon>Phytophthora</taxon>
    </lineage>
</organism>
<proteinExistence type="predicted"/>
<dbReference type="AlphaFoldDB" id="A0A8T1B5S5"/>
<feature type="non-terminal residue" evidence="1">
    <location>
        <position position="1"/>
    </location>
</feature>
<evidence type="ECO:0000313" key="1">
    <source>
        <dbReference type="EMBL" id="KAG2893650.1"/>
    </source>
</evidence>
<name>A0A8T1B5S5_9STRA</name>
<gene>
    <name evidence="1" type="ORF">PC117_g23730</name>
</gene>
<accession>A0A8T1B5S5</accession>
<evidence type="ECO:0000313" key="2">
    <source>
        <dbReference type="Proteomes" id="UP000736787"/>
    </source>
</evidence>
<protein>
    <submittedName>
        <fullName evidence="1">Uncharacterized protein</fullName>
    </submittedName>
</protein>